<organism evidence="1 2">
    <name type="scientific">Streptomyces glomeratus</name>
    <dbReference type="NCBI Taxonomy" id="284452"/>
    <lineage>
        <taxon>Bacteria</taxon>
        <taxon>Bacillati</taxon>
        <taxon>Actinomycetota</taxon>
        <taxon>Actinomycetes</taxon>
        <taxon>Kitasatosporales</taxon>
        <taxon>Streptomycetaceae</taxon>
        <taxon>Streptomyces</taxon>
    </lineage>
</organism>
<proteinExistence type="predicted"/>
<comment type="caution">
    <text evidence="1">The sequence shown here is derived from an EMBL/GenBank/DDBJ whole genome shotgun (WGS) entry which is preliminary data.</text>
</comment>
<name>A0ABP6LE65_9ACTN</name>
<dbReference type="Proteomes" id="UP001501532">
    <property type="component" value="Unassembled WGS sequence"/>
</dbReference>
<evidence type="ECO:0000313" key="2">
    <source>
        <dbReference type="Proteomes" id="UP001501532"/>
    </source>
</evidence>
<sequence length="107" mass="12317">MRRRVAGSGGGLPAHLVRYDWRDWRPEPDPDDPAPWYSCWYLGLFDWREARREWATVRGVAERALPEQVTPPTPDLITAAQPEPAPDALPRVNRATVVHRSRPIKLR</sequence>
<dbReference type="EMBL" id="BAAAUF010000013">
    <property type="protein sequence ID" value="GAA3037030.1"/>
    <property type="molecule type" value="Genomic_DNA"/>
</dbReference>
<reference evidence="2" key="1">
    <citation type="journal article" date="2019" name="Int. J. Syst. Evol. Microbiol.">
        <title>The Global Catalogue of Microorganisms (GCM) 10K type strain sequencing project: providing services to taxonomists for standard genome sequencing and annotation.</title>
        <authorList>
            <consortium name="The Broad Institute Genomics Platform"/>
            <consortium name="The Broad Institute Genome Sequencing Center for Infectious Disease"/>
            <person name="Wu L."/>
            <person name="Ma J."/>
        </authorList>
    </citation>
    <scope>NUCLEOTIDE SEQUENCE [LARGE SCALE GENOMIC DNA]</scope>
    <source>
        <strain evidence="2">JCM 9091</strain>
    </source>
</reference>
<keyword evidence="2" id="KW-1185">Reference proteome</keyword>
<evidence type="ECO:0000313" key="1">
    <source>
        <dbReference type="EMBL" id="GAA3037030.1"/>
    </source>
</evidence>
<accession>A0ABP6LE65</accession>
<protein>
    <submittedName>
        <fullName evidence="1">Uncharacterized protein</fullName>
    </submittedName>
</protein>
<gene>
    <name evidence="1" type="ORF">GCM10010448_19310</name>
</gene>